<dbReference type="PANTHER" id="PTHR10815">
    <property type="entry name" value="METHYLATED-DNA--PROTEIN-CYSTEINE METHYLTRANSFERASE"/>
    <property type="match status" value="1"/>
</dbReference>
<comment type="caution">
    <text evidence="11">The sequence shown here is derived from an EMBL/GenBank/DDBJ whole genome shotgun (WGS) entry which is preliminary data.</text>
</comment>
<dbReference type="InterPro" id="IPR036388">
    <property type="entry name" value="WH-like_DNA-bd_sf"/>
</dbReference>
<accession>A0ABS7D4V2</accession>
<dbReference type="Gene3D" id="3.30.160.70">
    <property type="entry name" value="Methylated DNA-protein cysteine methyltransferase domain"/>
    <property type="match status" value="1"/>
</dbReference>
<dbReference type="PANTHER" id="PTHR10815:SF5">
    <property type="entry name" value="METHYLATED-DNA--PROTEIN-CYSTEINE METHYLTRANSFERASE"/>
    <property type="match status" value="1"/>
</dbReference>
<evidence type="ECO:0000259" key="9">
    <source>
        <dbReference type="Pfam" id="PF01035"/>
    </source>
</evidence>
<evidence type="ECO:0000256" key="7">
    <source>
        <dbReference type="ARBA" id="ARBA00049348"/>
    </source>
</evidence>
<proteinExistence type="inferred from homology"/>
<dbReference type="SUPFAM" id="SSF46767">
    <property type="entry name" value="Methylated DNA-protein cysteine methyltransferase, C-terminal domain"/>
    <property type="match status" value="1"/>
</dbReference>
<dbReference type="NCBIfam" id="TIGR00589">
    <property type="entry name" value="ogt"/>
    <property type="match status" value="1"/>
</dbReference>
<name>A0ABS7D4V2_9BACL</name>
<dbReference type="InterPro" id="IPR001497">
    <property type="entry name" value="MethylDNA_cys_MeTrfase_AS"/>
</dbReference>
<dbReference type="EMBL" id="JAHZIJ010000004">
    <property type="protein sequence ID" value="MBW7474915.1"/>
    <property type="molecule type" value="Genomic_DNA"/>
</dbReference>
<comment type="catalytic activity">
    <reaction evidence="7 8">
        <text>a 6-O-methyl-2'-deoxyguanosine in DNA + L-cysteinyl-[protein] = S-methyl-L-cysteinyl-[protein] + a 2'-deoxyguanosine in DNA</text>
        <dbReference type="Rhea" id="RHEA:24000"/>
        <dbReference type="Rhea" id="RHEA-COMP:10131"/>
        <dbReference type="Rhea" id="RHEA-COMP:10132"/>
        <dbReference type="Rhea" id="RHEA-COMP:11367"/>
        <dbReference type="Rhea" id="RHEA-COMP:11368"/>
        <dbReference type="ChEBI" id="CHEBI:29950"/>
        <dbReference type="ChEBI" id="CHEBI:82612"/>
        <dbReference type="ChEBI" id="CHEBI:85445"/>
        <dbReference type="ChEBI" id="CHEBI:85448"/>
        <dbReference type="EC" id="2.1.1.63"/>
    </reaction>
</comment>
<dbReference type="InterPro" id="IPR036217">
    <property type="entry name" value="MethylDNA_cys_MeTrfase_DNAb"/>
</dbReference>
<keyword evidence="12" id="KW-1185">Reference proteome</keyword>
<dbReference type="PROSITE" id="PS00374">
    <property type="entry name" value="MGMT"/>
    <property type="match status" value="1"/>
</dbReference>
<keyword evidence="4 8" id="KW-0808">Transferase</keyword>
<comment type="subcellular location">
    <subcellularLocation>
        <location evidence="8">Cytoplasm</location>
    </subcellularLocation>
</comment>
<keyword evidence="3 8" id="KW-0489">Methyltransferase</keyword>
<evidence type="ECO:0000313" key="12">
    <source>
        <dbReference type="Proteomes" id="UP000812277"/>
    </source>
</evidence>
<reference evidence="11 12" key="1">
    <citation type="submission" date="2021-07" db="EMBL/GenBank/DDBJ databases">
        <title>Paenibacillus radiodurans sp. nov., isolated from the southeastern edge of Tengger Desert.</title>
        <authorList>
            <person name="Zhang G."/>
        </authorList>
    </citation>
    <scope>NUCLEOTIDE SEQUENCE [LARGE SCALE GENOMIC DNA]</scope>
    <source>
        <strain evidence="11 12">DT7-4</strain>
    </source>
</reference>
<evidence type="ECO:0000256" key="3">
    <source>
        <dbReference type="ARBA" id="ARBA00022603"/>
    </source>
</evidence>
<dbReference type="InterPro" id="IPR014048">
    <property type="entry name" value="MethylDNA_cys_MeTrfase_DNA-bd"/>
</dbReference>
<protein>
    <recommendedName>
        <fullName evidence="8">Methylated-DNA--protein-cysteine methyltransferase</fullName>
        <ecNumber evidence="8">2.1.1.63</ecNumber>
    </recommendedName>
    <alternativeName>
        <fullName evidence="8">6-O-methylguanine-DNA methyltransferase</fullName>
        <shortName evidence="8">MGMT</shortName>
    </alternativeName>
    <alternativeName>
        <fullName evidence="8">O-6-methylguanine-DNA-alkyltransferase</fullName>
    </alternativeName>
</protein>
<dbReference type="Gene3D" id="1.10.10.10">
    <property type="entry name" value="Winged helix-like DNA-binding domain superfamily/Winged helix DNA-binding domain"/>
    <property type="match status" value="1"/>
</dbReference>
<organism evidence="11 12">
    <name type="scientific">Paenibacillus oenotherae</name>
    <dbReference type="NCBI Taxonomy" id="1435645"/>
    <lineage>
        <taxon>Bacteria</taxon>
        <taxon>Bacillati</taxon>
        <taxon>Bacillota</taxon>
        <taxon>Bacilli</taxon>
        <taxon>Bacillales</taxon>
        <taxon>Paenibacillaceae</taxon>
        <taxon>Paenibacillus</taxon>
    </lineage>
</organism>
<dbReference type="CDD" id="cd06445">
    <property type="entry name" value="ATase"/>
    <property type="match status" value="1"/>
</dbReference>
<evidence type="ECO:0000256" key="4">
    <source>
        <dbReference type="ARBA" id="ARBA00022679"/>
    </source>
</evidence>
<keyword evidence="6 8" id="KW-0234">DNA repair</keyword>
<dbReference type="InterPro" id="IPR008332">
    <property type="entry name" value="MethylG_MeTrfase_N"/>
</dbReference>
<evidence type="ECO:0000256" key="6">
    <source>
        <dbReference type="ARBA" id="ARBA00023204"/>
    </source>
</evidence>
<dbReference type="InterPro" id="IPR036631">
    <property type="entry name" value="MGMT_N_sf"/>
</dbReference>
<evidence type="ECO:0000256" key="8">
    <source>
        <dbReference type="HAMAP-Rule" id="MF_00772"/>
    </source>
</evidence>
<dbReference type="InterPro" id="IPR023546">
    <property type="entry name" value="MGMT"/>
</dbReference>
<dbReference type="HAMAP" id="MF_00772">
    <property type="entry name" value="OGT"/>
    <property type="match status" value="1"/>
</dbReference>
<feature type="domain" description="Methylguanine DNA methyltransferase ribonuclease-like" evidence="10">
    <location>
        <begin position="4"/>
        <end position="84"/>
    </location>
</feature>
<evidence type="ECO:0000256" key="5">
    <source>
        <dbReference type="ARBA" id="ARBA00022763"/>
    </source>
</evidence>
<feature type="active site" description="Nucleophile; methyl group acceptor" evidence="8">
    <location>
        <position position="140"/>
    </location>
</feature>
<evidence type="ECO:0000259" key="10">
    <source>
        <dbReference type="Pfam" id="PF02870"/>
    </source>
</evidence>
<comment type="function">
    <text evidence="8">Involved in the cellular defense against the biological effects of O6-methylguanine (O6-MeG) and O4-methylthymine (O4-MeT) in DNA. Repairs the methylated nucleobase in DNA by stoichiometrically transferring the methyl group to a cysteine residue in the enzyme. This is a suicide reaction: the enzyme is irreversibly inactivated.</text>
</comment>
<dbReference type="Pfam" id="PF02870">
    <property type="entry name" value="Methyltransf_1N"/>
    <property type="match status" value="1"/>
</dbReference>
<dbReference type="SUPFAM" id="SSF53155">
    <property type="entry name" value="Methylated DNA-protein cysteine methyltransferase domain"/>
    <property type="match status" value="1"/>
</dbReference>
<evidence type="ECO:0000256" key="2">
    <source>
        <dbReference type="ARBA" id="ARBA00022490"/>
    </source>
</evidence>
<keyword evidence="2 8" id="KW-0963">Cytoplasm</keyword>
<evidence type="ECO:0000313" key="11">
    <source>
        <dbReference type="EMBL" id="MBW7474915.1"/>
    </source>
</evidence>
<comment type="miscellaneous">
    <text evidence="8">This enzyme catalyzes only one turnover and therefore is not strictly catalytic. According to one definition, an enzyme is a biocatalyst that acts repeatedly and over many reaction cycles.</text>
</comment>
<dbReference type="EC" id="2.1.1.63" evidence="8"/>
<evidence type="ECO:0000256" key="1">
    <source>
        <dbReference type="ARBA" id="ARBA00001286"/>
    </source>
</evidence>
<feature type="domain" description="Methylated-DNA-[protein]-cysteine S-methyltransferase DNA binding" evidence="9">
    <location>
        <begin position="89"/>
        <end position="168"/>
    </location>
</feature>
<dbReference type="Pfam" id="PF01035">
    <property type="entry name" value="DNA_binding_1"/>
    <property type="match status" value="1"/>
</dbReference>
<comment type="catalytic activity">
    <reaction evidence="1 8">
        <text>a 4-O-methyl-thymidine in DNA + L-cysteinyl-[protein] = a thymidine in DNA + S-methyl-L-cysteinyl-[protein]</text>
        <dbReference type="Rhea" id="RHEA:53428"/>
        <dbReference type="Rhea" id="RHEA-COMP:10131"/>
        <dbReference type="Rhea" id="RHEA-COMP:10132"/>
        <dbReference type="Rhea" id="RHEA-COMP:13555"/>
        <dbReference type="Rhea" id="RHEA-COMP:13556"/>
        <dbReference type="ChEBI" id="CHEBI:29950"/>
        <dbReference type="ChEBI" id="CHEBI:82612"/>
        <dbReference type="ChEBI" id="CHEBI:137386"/>
        <dbReference type="ChEBI" id="CHEBI:137387"/>
        <dbReference type="EC" id="2.1.1.63"/>
    </reaction>
</comment>
<comment type="similarity">
    <text evidence="8">Belongs to the MGMT family.</text>
</comment>
<dbReference type="Proteomes" id="UP000812277">
    <property type="component" value="Unassembled WGS sequence"/>
</dbReference>
<keyword evidence="5 8" id="KW-0227">DNA damage</keyword>
<gene>
    <name evidence="11" type="ORF">K0T92_09175</name>
</gene>
<sequence>MSWREMASPIGPLVLLATDQGLCHIDFGGYASREEPLRKWAAARGIALAPAWQEDPEHPVIREAAAQLERYFAGELTAFNVQLDMRGTPFQLRVWEALLDVPYGEVCSYKHIAEAIGQPKAVRAVGGANNRNPLPLIVPCHRVIGASGDMVGYGGGLNIKTYLLQHERTDKKG</sequence>